<sequence>MDGYSTITGFSHLSFEDISPADLIHRRTDGAEWATLLRVNRRQSNRDMEPLRVQRSHHLVASLLNGRLPSISRLTRRSPIVHGLFRPKRIQPNRSTPNSVNSDTANYLRAACPKEIFLSRFWTEWSRSAASCDVRGSTEPRSNYCDKGNSFAINIPISHKRKPHYVSFQQPRQPVNGSIGFDPLRALRAVFQEMVSDRQVLPSL</sequence>
<evidence type="ECO:0000313" key="2">
    <source>
        <dbReference type="Proteomes" id="UP000295043"/>
    </source>
</evidence>
<evidence type="ECO:0000313" key="1">
    <source>
        <dbReference type="EMBL" id="TCN16894.1"/>
    </source>
</evidence>
<gene>
    <name evidence="1" type="ORF">EV184_1428</name>
</gene>
<dbReference type="EMBL" id="SLVU01000042">
    <property type="protein sequence ID" value="TCN16894.1"/>
    <property type="molecule type" value="Genomic_DNA"/>
</dbReference>
<organism evidence="1 2">
    <name type="scientific">Sinorhizobium americanum</name>
    <dbReference type="NCBI Taxonomy" id="194963"/>
    <lineage>
        <taxon>Bacteria</taxon>
        <taxon>Pseudomonadati</taxon>
        <taxon>Pseudomonadota</taxon>
        <taxon>Alphaproteobacteria</taxon>
        <taxon>Hyphomicrobiales</taxon>
        <taxon>Rhizobiaceae</taxon>
        <taxon>Sinorhizobium/Ensifer group</taxon>
        <taxon>Sinorhizobium</taxon>
    </lineage>
</organism>
<name>A0A4R2AUV2_9HYPH</name>
<dbReference type="AlphaFoldDB" id="A0A4R2AUV2"/>
<comment type="caution">
    <text evidence="1">The sequence shown here is derived from an EMBL/GenBank/DDBJ whole genome shotgun (WGS) entry which is preliminary data.</text>
</comment>
<reference evidence="1 2" key="1">
    <citation type="submission" date="2019-03" db="EMBL/GenBank/DDBJ databases">
        <title>Genomic Encyclopedia of Type Strains, Phase IV (KMG-V): Genome sequencing to study the core and pangenomes of soil and plant-associated prokaryotes.</title>
        <authorList>
            <person name="Whitman W."/>
        </authorList>
    </citation>
    <scope>NUCLEOTIDE SEQUENCE [LARGE SCALE GENOMIC DNA]</scope>
    <source>
        <strain evidence="1 2">23C40</strain>
    </source>
</reference>
<accession>A0A4R2AUV2</accession>
<dbReference type="Proteomes" id="UP000295043">
    <property type="component" value="Unassembled WGS sequence"/>
</dbReference>
<proteinExistence type="predicted"/>
<protein>
    <submittedName>
        <fullName evidence="1">Uncharacterized protein</fullName>
    </submittedName>
</protein>